<dbReference type="Proteomes" id="UP000507962">
    <property type="component" value="Unassembled WGS sequence"/>
</dbReference>
<reference evidence="1 2" key="1">
    <citation type="submission" date="2019-03" db="EMBL/GenBank/DDBJ databases">
        <authorList>
            <person name="Nijsse B."/>
        </authorList>
    </citation>
    <scope>NUCLEOTIDE SEQUENCE [LARGE SCALE GENOMIC DNA]</scope>
    <source>
        <strain evidence="1">Desulfoluna butyratoxydans MSL71</strain>
    </source>
</reference>
<dbReference type="EMBL" id="CAADHO010000008">
    <property type="protein sequence ID" value="VFQ46197.1"/>
    <property type="molecule type" value="Genomic_DNA"/>
</dbReference>
<sequence>MKRTKTVSPIGLMALLSVLALFLVHTPVKVSSAETRELSMAQRLNGQWVRQDAPYRLSITDIGPDGAMHSSYFNPRSIHVHKANWTVRQNRVHLFIEFQDRHYPGSRYFLKYNKEKDALEGEYYHAIQNATYDVAFVRLPAQ</sequence>
<protein>
    <submittedName>
        <fullName evidence="1">Uncharacterized protein</fullName>
    </submittedName>
</protein>
<dbReference type="AlphaFoldDB" id="A0A4U8YRT7"/>
<evidence type="ECO:0000313" key="2">
    <source>
        <dbReference type="Proteomes" id="UP000507962"/>
    </source>
</evidence>
<evidence type="ECO:0000313" key="1">
    <source>
        <dbReference type="EMBL" id="VFQ46197.1"/>
    </source>
</evidence>
<keyword evidence="2" id="KW-1185">Reference proteome</keyword>
<proteinExistence type="predicted"/>
<accession>A0A4U8YRT7</accession>
<organism evidence="1 2">
    <name type="scientific">Desulfoluna butyratoxydans</name>
    <dbReference type="NCBI Taxonomy" id="231438"/>
    <lineage>
        <taxon>Bacteria</taxon>
        <taxon>Pseudomonadati</taxon>
        <taxon>Thermodesulfobacteriota</taxon>
        <taxon>Desulfobacteria</taxon>
        <taxon>Desulfobacterales</taxon>
        <taxon>Desulfolunaceae</taxon>
        <taxon>Desulfoluna</taxon>
    </lineage>
</organism>
<gene>
    <name evidence="1" type="ORF">MSL71_38600</name>
</gene>
<name>A0A4U8YRT7_9BACT</name>
<dbReference type="RefSeq" id="WP_180143634.1">
    <property type="nucleotide sequence ID" value="NZ_CAADHO010000008.1"/>
</dbReference>